<evidence type="ECO:0000256" key="8">
    <source>
        <dbReference type="SAM" id="SignalP"/>
    </source>
</evidence>
<proteinExistence type="predicted"/>
<organism evidence="10 11">
    <name type="scientific">Altererythrobacter ishigakiensis</name>
    <dbReference type="NCBI Taxonomy" id="476157"/>
    <lineage>
        <taxon>Bacteria</taxon>
        <taxon>Pseudomonadati</taxon>
        <taxon>Pseudomonadota</taxon>
        <taxon>Alphaproteobacteria</taxon>
        <taxon>Sphingomonadales</taxon>
        <taxon>Erythrobacteraceae</taxon>
        <taxon>Altererythrobacter</taxon>
    </lineage>
</organism>
<evidence type="ECO:0000259" key="9">
    <source>
        <dbReference type="PROSITE" id="PS50240"/>
    </source>
</evidence>
<evidence type="ECO:0000313" key="11">
    <source>
        <dbReference type="Proteomes" id="UP000320547"/>
    </source>
</evidence>
<dbReference type="InterPro" id="IPR050127">
    <property type="entry name" value="Serine_Proteases_S1"/>
</dbReference>
<evidence type="ECO:0000256" key="3">
    <source>
        <dbReference type="ARBA" id="ARBA00022670"/>
    </source>
</evidence>
<dbReference type="CDD" id="cd00190">
    <property type="entry name" value="Tryp_SPc"/>
    <property type="match status" value="1"/>
</dbReference>
<dbReference type="EMBL" id="VLLK01000002">
    <property type="protein sequence ID" value="TWJ06787.1"/>
    <property type="molecule type" value="Genomic_DNA"/>
</dbReference>
<keyword evidence="6" id="KW-0720">Serine protease</keyword>
<dbReference type="Pfam" id="PF00089">
    <property type="entry name" value="Trypsin"/>
    <property type="match status" value="1"/>
</dbReference>
<dbReference type="FunFam" id="2.40.10.10:FF:000068">
    <property type="entry name" value="transmembrane protease serine 2"/>
    <property type="match status" value="1"/>
</dbReference>
<keyword evidence="10" id="KW-0812">Transmembrane</keyword>
<comment type="caution">
    <text evidence="10">The sequence shown here is derived from an EMBL/GenBank/DDBJ whole genome shotgun (WGS) entry which is preliminary data.</text>
</comment>
<keyword evidence="2" id="KW-0964">Secreted</keyword>
<gene>
    <name evidence="10" type="ORF">JN10_2324</name>
</gene>
<dbReference type="InterPro" id="IPR001314">
    <property type="entry name" value="Peptidase_S1A"/>
</dbReference>
<dbReference type="GO" id="GO:0006508">
    <property type="term" value="P:proteolysis"/>
    <property type="evidence" value="ECO:0007669"/>
    <property type="project" value="UniProtKB-KW"/>
</dbReference>
<evidence type="ECO:0000256" key="7">
    <source>
        <dbReference type="SAM" id="MobiDB-lite"/>
    </source>
</evidence>
<dbReference type="SUPFAM" id="SSF50494">
    <property type="entry name" value="Trypsin-like serine proteases"/>
    <property type="match status" value="1"/>
</dbReference>
<dbReference type="InterPro" id="IPR033116">
    <property type="entry name" value="TRYPSIN_SER"/>
</dbReference>
<sequence>MGQLKLRTGYHAFSGAVLAAAMMMPTVALADHHQDEEVSMADDRQSDEEATEASEVWSDPRAEEGQIATRIVNGIEAPPGLLTWQVSLFSAAFGHYCGGTKVSDEWVITAAHCITPQDKRSPQFWVMHGTNSLLDGGVVYEVEKAIPHPQYSYNGNMHDIALIKIVPGTAVPRSAAERSNRAMGEKTISLATEADEGNRTVYPERVTISGFGRTREGGRISAKLMMAEVPLISNADCNAPSVYNGRIASSMLCAGQLQPDSQGDIVDSCQGDSGGPLVSGVRGNPKLVGVVSWGRGCARPNSPGVYTRVASYYPWIMETMRQEQQTAPQGQ</sequence>
<dbReference type="PROSITE" id="PS50240">
    <property type="entry name" value="TRYPSIN_DOM"/>
    <property type="match status" value="1"/>
</dbReference>
<dbReference type="OrthoDB" id="267336at2"/>
<evidence type="ECO:0000256" key="4">
    <source>
        <dbReference type="ARBA" id="ARBA00022801"/>
    </source>
</evidence>
<dbReference type="InterPro" id="IPR018114">
    <property type="entry name" value="TRYPSIN_HIS"/>
</dbReference>
<dbReference type="PANTHER" id="PTHR24264:SF65">
    <property type="entry name" value="SRCR DOMAIN-CONTAINING PROTEIN"/>
    <property type="match status" value="1"/>
</dbReference>
<keyword evidence="10" id="KW-0472">Membrane</keyword>
<keyword evidence="5" id="KW-1015">Disulfide bond</keyword>
<evidence type="ECO:0000313" key="10">
    <source>
        <dbReference type="EMBL" id="TWJ06787.1"/>
    </source>
</evidence>
<keyword evidence="4 6" id="KW-0378">Hydrolase</keyword>
<dbReference type="FunFam" id="2.40.10.10:FF:000002">
    <property type="entry name" value="Transmembrane protease serine"/>
    <property type="match status" value="1"/>
</dbReference>
<feature type="domain" description="Peptidase S1" evidence="9">
    <location>
        <begin position="71"/>
        <end position="321"/>
    </location>
</feature>
<feature type="chain" id="PRO_5021877543" evidence="8">
    <location>
        <begin position="31"/>
        <end position="331"/>
    </location>
</feature>
<reference evidence="10 11" key="1">
    <citation type="submission" date="2019-07" db="EMBL/GenBank/DDBJ databases">
        <title>Genomic Encyclopedia of Archaeal and Bacterial Type Strains, Phase II (KMG-II): from individual species to whole genera.</title>
        <authorList>
            <person name="Goeker M."/>
        </authorList>
    </citation>
    <scope>NUCLEOTIDE SEQUENCE [LARGE SCALE GENOMIC DNA]</scope>
    <source>
        <strain evidence="10 11">ATCC BAA-2084</strain>
    </source>
</reference>
<dbReference type="PROSITE" id="PS00135">
    <property type="entry name" value="TRYPSIN_SER"/>
    <property type="match status" value="1"/>
</dbReference>
<keyword evidence="11" id="KW-1185">Reference proteome</keyword>
<dbReference type="Proteomes" id="UP000320547">
    <property type="component" value="Unassembled WGS sequence"/>
</dbReference>
<accession>A0A562UMF3</accession>
<feature type="signal peptide" evidence="8">
    <location>
        <begin position="1"/>
        <end position="30"/>
    </location>
</feature>
<dbReference type="SMART" id="SM00020">
    <property type="entry name" value="Tryp_SPc"/>
    <property type="match status" value="1"/>
</dbReference>
<dbReference type="PRINTS" id="PR00722">
    <property type="entry name" value="CHYMOTRYPSIN"/>
</dbReference>
<dbReference type="InterPro" id="IPR043504">
    <property type="entry name" value="Peptidase_S1_PA_chymotrypsin"/>
</dbReference>
<keyword evidence="3 6" id="KW-0645">Protease</keyword>
<dbReference type="RefSeq" id="WP_067598134.1">
    <property type="nucleotide sequence ID" value="NZ_CP015963.1"/>
</dbReference>
<evidence type="ECO:0000256" key="2">
    <source>
        <dbReference type="ARBA" id="ARBA00022525"/>
    </source>
</evidence>
<dbReference type="STRING" id="476157.GCA_001663155_01000"/>
<dbReference type="Gene3D" id="2.40.10.10">
    <property type="entry name" value="Trypsin-like serine proteases"/>
    <property type="match status" value="1"/>
</dbReference>
<name>A0A562UMF3_9SPHN</name>
<evidence type="ECO:0000256" key="5">
    <source>
        <dbReference type="ARBA" id="ARBA00023157"/>
    </source>
</evidence>
<keyword evidence="8" id="KW-0732">Signal</keyword>
<evidence type="ECO:0000256" key="6">
    <source>
        <dbReference type="RuleBase" id="RU363034"/>
    </source>
</evidence>
<protein>
    <submittedName>
        <fullName evidence="10">Transmembrane serine protease 3/transmembrane serine protease 5 (Spinesin)</fullName>
    </submittedName>
</protein>
<dbReference type="GO" id="GO:0005615">
    <property type="term" value="C:extracellular space"/>
    <property type="evidence" value="ECO:0007669"/>
    <property type="project" value="TreeGrafter"/>
</dbReference>
<dbReference type="InterPro" id="IPR001254">
    <property type="entry name" value="Trypsin_dom"/>
</dbReference>
<evidence type="ECO:0000256" key="1">
    <source>
        <dbReference type="ARBA" id="ARBA00004613"/>
    </source>
</evidence>
<dbReference type="PANTHER" id="PTHR24264">
    <property type="entry name" value="TRYPSIN-RELATED"/>
    <property type="match status" value="1"/>
</dbReference>
<feature type="region of interest" description="Disordered" evidence="7">
    <location>
        <begin position="36"/>
        <end position="62"/>
    </location>
</feature>
<dbReference type="AlphaFoldDB" id="A0A562UMF3"/>
<dbReference type="InterPro" id="IPR009003">
    <property type="entry name" value="Peptidase_S1_PA"/>
</dbReference>
<dbReference type="PROSITE" id="PS00134">
    <property type="entry name" value="TRYPSIN_HIS"/>
    <property type="match status" value="1"/>
</dbReference>
<comment type="subcellular location">
    <subcellularLocation>
        <location evidence="1">Secreted</location>
    </subcellularLocation>
</comment>
<dbReference type="GO" id="GO:0004252">
    <property type="term" value="F:serine-type endopeptidase activity"/>
    <property type="evidence" value="ECO:0007669"/>
    <property type="project" value="InterPro"/>
</dbReference>